<keyword evidence="1" id="KW-1133">Transmembrane helix</keyword>
<dbReference type="AlphaFoldDB" id="A0A1F7I7Q7"/>
<evidence type="ECO:0000256" key="1">
    <source>
        <dbReference type="SAM" id="Phobius"/>
    </source>
</evidence>
<dbReference type="EMBL" id="MGAE01000019">
    <property type="protein sequence ID" value="OGK39410.1"/>
    <property type="molecule type" value="Genomic_DNA"/>
</dbReference>
<feature type="transmembrane region" description="Helical" evidence="1">
    <location>
        <begin position="47"/>
        <end position="71"/>
    </location>
</feature>
<gene>
    <name evidence="2" type="ORF">A3F34_02785</name>
</gene>
<proteinExistence type="predicted"/>
<reference evidence="2 3" key="1">
    <citation type="journal article" date="2016" name="Nat. Commun.">
        <title>Thousands of microbial genomes shed light on interconnected biogeochemical processes in an aquifer system.</title>
        <authorList>
            <person name="Anantharaman K."/>
            <person name="Brown C.T."/>
            <person name="Hug L.A."/>
            <person name="Sharon I."/>
            <person name="Castelle C.J."/>
            <person name="Probst A.J."/>
            <person name="Thomas B.C."/>
            <person name="Singh A."/>
            <person name="Wilkins M.J."/>
            <person name="Karaoz U."/>
            <person name="Brodie E.L."/>
            <person name="Williams K.H."/>
            <person name="Hubbard S.S."/>
            <person name="Banfield J.F."/>
        </authorList>
    </citation>
    <scope>NUCLEOTIDE SEQUENCE [LARGE SCALE GENOMIC DNA]</scope>
</reference>
<name>A0A1F7I7Q7_9BACT</name>
<sequence length="78" mass="9223">MKDKVYSHLKKRYDDVYSITPNDLGFPWLTKFYKTLTAQLKFFPFKIFVPLALIITVIIYLVFGILIVRLVSLLQYGF</sequence>
<keyword evidence="1" id="KW-0472">Membrane</keyword>
<evidence type="ECO:0000313" key="2">
    <source>
        <dbReference type="EMBL" id="OGK39410.1"/>
    </source>
</evidence>
<evidence type="ECO:0000313" key="3">
    <source>
        <dbReference type="Proteomes" id="UP000179024"/>
    </source>
</evidence>
<dbReference type="Proteomes" id="UP000179024">
    <property type="component" value="Unassembled WGS sequence"/>
</dbReference>
<protein>
    <submittedName>
        <fullName evidence="2">Uncharacterized protein</fullName>
    </submittedName>
</protein>
<accession>A0A1F7I7Q7</accession>
<keyword evidence="1" id="KW-0812">Transmembrane</keyword>
<comment type="caution">
    <text evidence="2">The sequence shown here is derived from an EMBL/GenBank/DDBJ whole genome shotgun (WGS) entry which is preliminary data.</text>
</comment>
<organism evidence="2 3">
    <name type="scientific">Candidatus Roizmanbacteria bacterium RIFCSPHIGHO2_12_FULL_44_10</name>
    <dbReference type="NCBI Taxonomy" id="1802054"/>
    <lineage>
        <taxon>Bacteria</taxon>
        <taxon>Candidatus Roizmaniibacteriota</taxon>
    </lineage>
</organism>